<evidence type="ECO:0000259" key="4">
    <source>
        <dbReference type="Pfam" id="PF00144"/>
    </source>
</evidence>
<dbReference type="AlphaFoldDB" id="A0AAW3JW62"/>
<reference evidence="5 6" key="1">
    <citation type="submission" date="2015-10" db="EMBL/GenBank/DDBJ databases">
        <title>Butyribacter intestini gen. nov., sp. nov., a butyric acid-producing bacterium of the family Lachnospiraceae isolated from the human faeces.</title>
        <authorList>
            <person name="Zou Y."/>
            <person name="Xue W."/>
            <person name="Luo G."/>
            <person name="Lv M."/>
        </authorList>
    </citation>
    <scope>NUCLEOTIDE SEQUENCE [LARGE SCALE GENOMIC DNA]</scope>
    <source>
        <strain evidence="5 6">TF01-11</strain>
    </source>
</reference>
<evidence type="ECO:0000256" key="1">
    <source>
        <dbReference type="SAM" id="MobiDB-lite"/>
    </source>
</evidence>
<dbReference type="Pfam" id="PF00144">
    <property type="entry name" value="Beta-lactamase"/>
    <property type="match status" value="1"/>
</dbReference>
<proteinExistence type="predicted"/>
<feature type="signal peptide" evidence="3">
    <location>
        <begin position="1"/>
        <end position="24"/>
    </location>
</feature>
<feature type="region of interest" description="Disordered" evidence="1">
    <location>
        <begin position="487"/>
        <end position="702"/>
    </location>
</feature>
<dbReference type="SUPFAM" id="SSF56601">
    <property type="entry name" value="beta-lactamase/transpeptidase-like"/>
    <property type="match status" value="1"/>
</dbReference>
<comment type="caution">
    <text evidence="5">The sequence shown here is derived from an EMBL/GenBank/DDBJ whole genome shotgun (WGS) entry which is preliminary data.</text>
</comment>
<feature type="compositionally biased region" description="Basic and acidic residues" evidence="1">
    <location>
        <begin position="496"/>
        <end position="525"/>
    </location>
</feature>
<feature type="compositionally biased region" description="Basic and acidic residues" evidence="1">
    <location>
        <begin position="613"/>
        <end position="649"/>
    </location>
</feature>
<feature type="domain" description="Beta-lactamase-related" evidence="4">
    <location>
        <begin position="40"/>
        <end position="324"/>
    </location>
</feature>
<accession>A0AAW3JW62</accession>
<feature type="compositionally biased region" description="Acidic residues" evidence="1">
    <location>
        <begin position="600"/>
        <end position="609"/>
    </location>
</feature>
<evidence type="ECO:0000256" key="2">
    <source>
        <dbReference type="SAM" id="Phobius"/>
    </source>
</evidence>
<keyword evidence="3" id="KW-0732">Signal</keyword>
<feature type="transmembrane region" description="Helical" evidence="2">
    <location>
        <begin position="399"/>
        <end position="421"/>
    </location>
</feature>
<dbReference type="InterPro" id="IPR050491">
    <property type="entry name" value="AmpC-like"/>
</dbReference>
<keyword evidence="2" id="KW-0812">Transmembrane</keyword>
<organism evidence="5 6">
    <name type="scientific">Butyribacter intestini</name>
    <dbReference type="NCBI Taxonomy" id="1703332"/>
    <lineage>
        <taxon>Bacteria</taxon>
        <taxon>Bacillati</taxon>
        <taxon>Bacillota</taxon>
        <taxon>Clostridia</taxon>
        <taxon>Lachnospirales</taxon>
        <taxon>Lachnospiraceae</taxon>
        <taxon>Butyribacter</taxon>
    </lineage>
</organism>
<keyword evidence="2" id="KW-1133">Transmembrane helix</keyword>
<dbReference type="RefSeq" id="WP_055940862.1">
    <property type="nucleotide sequence ID" value="NZ_LLKB01000001.1"/>
</dbReference>
<name>A0AAW3JW62_9FIRM</name>
<feature type="chain" id="PRO_5043890221" description="Beta-lactamase-related domain-containing protein" evidence="3">
    <location>
        <begin position="25"/>
        <end position="702"/>
    </location>
</feature>
<dbReference type="PANTHER" id="PTHR46825">
    <property type="entry name" value="D-ALANYL-D-ALANINE-CARBOXYPEPTIDASE/ENDOPEPTIDASE AMPH"/>
    <property type="match status" value="1"/>
</dbReference>
<dbReference type="Proteomes" id="UP000050833">
    <property type="component" value="Unassembled WGS sequence"/>
</dbReference>
<dbReference type="EMBL" id="LLKB01000001">
    <property type="protein sequence ID" value="KQC85859.1"/>
    <property type="molecule type" value="Genomic_DNA"/>
</dbReference>
<dbReference type="InterPro" id="IPR012338">
    <property type="entry name" value="Beta-lactam/transpept-like"/>
</dbReference>
<evidence type="ECO:0000313" key="6">
    <source>
        <dbReference type="Proteomes" id="UP000050833"/>
    </source>
</evidence>
<evidence type="ECO:0000313" key="5">
    <source>
        <dbReference type="EMBL" id="KQC85859.1"/>
    </source>
</evidence>
<feature type="transmembrane region" description="Helical" evidence="2">
    <location>
        <begin position="443"/>
        <end position="467"/>
    </location>
</feature>
<dbReference type="PANTHER" id="PTHR46825:SF9">
    <property type="entry name" value="BETA-LACTAMASE-RELATED DOMAIN-CONTAINING PROTEIN"/>
    <property type="match status" value="1"/>
</dbReference>
<evidence type="ECO:0000256" key="3">
    <source>
        <dbReference type="SAM" id="SignalP"/>
    </source>
</evidence>
<keyword evidence="6" id="KW-1185">Reference proteome</keyword>
<keyword evidence="2" id="KW-0472">Membrane</keyword>
<sequence>MQKKVLTFMLAFVLSLSFVTTASAMGYHESDIEKYIMGQLSNAKIPGGSVSIVTSGKEVYSASFGDVPETTSDLKIGSVSKVFTSLAVLQLADSKKLKLDTSVSELVTGFDGNSDVTVEELLRQTSGYTAEQSIKGDRIPAPDGKKGEYKDARINYAILGKIVEAVSESDYSEYIQKKIVKPLKLESTYTTDEMSGKDIVGGHDNIFGLPVAKRAVSNDDKEWDAVSATGIVSDAKDMGNVLSMYLAAGGQTLSYDQIEKIYSDGVDCGKTIFGTNGTSSLGWIKTKVGKQDVYYVSGAIDGYISAAFLVPGQDVGIAMLFDTSDVISGNDVISELMSNVVCLAIGEKARTIDSKAVMMPHIEFDVVYVIAFFASLLPMFMMSWWYRRTRNKGIGIVKTIVDVVVHIALPIVIYQFVPVIIENVLGNSLGSWFMIKKFLPECYYITLIVDAILLIGVPVKVIAAIVAMKKGPVDEDEEMAEDELFENLGDDAEKSDEDKEEKTEQITSDDVKQQESDETSEKSEKNEDENLDGSNDIADKDGKTITDISETEQGVSDDDNAEISDSKQDISELENVTEEIAAAAEEDDDIENVETKNDISETESSDEQADALKTQDEVVKEFKTRSGKNKKTEEYESSFEREAVKALETDEHENSDDTNDELKDIKSDSQMQTAVPKIKKRYSPQKGMPVKIVVEPDDNLDN</sequence>
<dbReference type="InterPro" id="IPR001466">
    <property type="entry name" value="Beta-lactam-related"/>
</dbReference>
<protein>
    <recommendedName>
        <fullName evidence="4">Beta-lactamase-related domain-containing protein</fullName>
    </recommendedName>
</protein>
<dbReference type="Gene3D" id="3.40.710.10">
    <property type="entry name" value="DD-peptidase/beta-lactamase superfamily"/>
    <property type="match status" value="1"/>
</dbReference>
<feature type="compositionally biased region" description="Acidic residues" evidence="1">
    <location>
        <begin position="650"/>
        <end position="659"/>
    </location>
</feature>
<feature type="transmembrane region" description="Helical" evidence="2">
    <location>
        <begin position="366"/>
        <end position="387"/>
    </location>
</feature>
<gene>
    <name evidence="5" type="ORF">APZ18_01255</name>
</gene>